<accession>A0A6M8UB82</accession>
<dbReference type="EMBL" id="CP054212">
    <property type="protein sequence ID" value="QKJ88076.1"/>
    <property type="molecule type" value="Genomic_DNA"/>
</dbReference>
<reference evidence="2 3" key="1">
    <citation type="submission" date="2020-06" db="EMBL/GenBank/DDBJ databases">
        <title>Genome sequence of Paramixta manurensis strain PD-1.</title>
        <authorList>
            <person name="Lee C.W."/>
            <person name="Kim J."/>
        </authorList>
    </citation>
    <scope>NUCLEOTIDE SEQUENCE [LARGE SCALE GENOMIC DNA]</scope>
    <source>
        <strain evidence="2 3">PD-1</strain>
    </source>
</reference>
<protein>
    <recommendedName>
        <fullName evidence="1">DUF5405 domain-containing protein</fullName>
    </recommendedName>
</protein>
<dbReference type="InterPro" id="IPR035404">
    <property type="entry name" value="DUF5405"/>
</dbReference>
<dbReference type="Pfam" id="PF17399">
    <property type="entry name" value="DUF5405"/>
    <property type="match status" value="1"/>
</dbReference>
<organism evidence="2 3">
    <name type="scientific">Paramixta manurensis</name>
    <dbReference type="NCBI Taxonomy" id="2740817"/>
    <lineage>
        <taxon>Bacteria</taxon>
        <taxon>Pseudomonadati</taxon>
        <taxon>Pseudomonadota</taxon>
        <taxon>Gammaproteobacteria</taxon>
        <taxon>Enterobacterales</taxon>
        <taxon>Erwiniaceae</taxon>
        <taxon>Paramixta</taxon>
    </lineage>
</organism>
<keyword evidence="3" id="KW-1185">Reference proteome</keyword>
<feature type="domain" description="DUF5405" evidence="1">
    <location>
        <begin position="3"/>
        <end position="86"/>
    </location>
</feature>
<evidence type="ECO:0000313" key="2">
    <source>
        <dbReference type="EMBL" id="QKJ88076.1"/>
    </source>
</evidence>
<dbReference type="KEGG" id="pmak:PMPD1_3146"/>
<gene>
    <name evidence="2" type="ORF">PMPD1_3146</name>
</gene>
<evidence type="ECO:0000313" key="3">
    <source>
        <dbReference type="Proteomes" id="UP000505325"/>
    </source>
</evidence>
<dbReference type="AlphaFoldDB" id="A0A6M8UB82"/>
<proteinExistence type="predicted"/>
<evidence type="ECO:0000259" key="1">
    <source>
        <dbReference type="Pfam" id="PF17399"/>
    </source>
</evidence>
<sequence>MQINIGDKYVLTADQYQYVIQEKKTIKEGKNAGGEYLSLVGYFPKLSQAISGLIHLDIRLSDVQSLQAMQQHIERVAMQCESAFKERENV</sequence>
<name>A0A6M8UB82_9GAMM</name>
<dbReference type="Proteomes" id="UP000505325">
    <property type="component" value="Chromosome"/>
</dbReference>
<dbReference type="RefSeq" id="WP_173634966.1">
    <property type="nucleotide sequence ID" value="NZ_CP054212.1"/>
</dbReference>